<dbReference type="OrthoDB" id="9773293at2"/>
<dbReference type="InterPro" id="IPR000073">
    <property type="entry name" value="AB_hydrolase_1"/>
</dbReference>
<dbReference type="InterPro" id="IPR000639">
    <property type="entry name" value="Epox_hydrolase-like"/>
</dbReference>
<dbReference type="Proteomes" id="UP000246278">
    <property type="component" value="Unassembled WGS sequence"/>
</dbReference>
<sequence>MTEEQITQPTEKFLAYREKLNKREAAGKREDSLNVEYEKGLIAKSCFIELNGVVHHYHDSGPGSTGETVLLVHGWDCWWMWWHHIIRFLNERGIRTIAYDLKGHGWSDNDPRNDYSIDSFAENLEALVDKLKLEKFHIAAFSFGPFIALHYAKQRPEKILSMAFFNFGYLENNRFVEKMAPATLNFTFNNLLRKITWWLPAYVFARLVLSRNTVLFHDVQIGFESLALCAPEAIEQSTSQITSMEVTESLVGFVEALQVPVLFAAGDGDSIMTPENTKKLAGYCRKGIFVNVPACGHLITLELPETAGGLIFEHIKHCMPENVSF</sequence>
<dbReference type="GO" id="GO:0016020">
    <property type="term" value="C:membrane"/>
    <property type="evidence" value="ECO:0007669"/>
    <property type="project" value="TreeGrafter"/>
</dbReference>
<dbReference type="AlphaFoldDB" id="A0A317T655"/>
<keyword evidence="2" id="KW-0378">Hydrolase</keyword>
<dbReference type="PANTHER" id="PTHR43798">
    <property type="entry name" value="MONOACYLGLYCEROL LIPASE"/>
    <property type="match status" value="1"/>
</dbReference>
<feature type="domain" description="AB hydrolase-1" evidence="1">
    <location>
        <begin position="68"/>
        <end position="302"/>
    </location>
</feature>
<comment type="caution">
    <text evidence="2">The sequence shown here is derived from an EMBL/GenBank/DDBJ whole genome shotgun (WGS) entry which is preliminary data.</text>
</comment>
<evidence type="ECO:0000313" key="2">
    <source>
        <dbReference type="EMBL" id="PWW81740.1"/>
    </source>
</evidence>
<dbReference type="SUPFAM" id="SSF53474">
    <property type="entry name" value="alpha/beta-Hydrolases"/>
    <property type="match status" value="1"/>
</dbReference>
<evidence type="ECO:0000259" key="1">
    <source>
        <dbReference type="Pfam" id="PF00561"/>
    </source>
</evidence>
<dbReference type="InterPro" id="IPR029058">
    <property type="entry name" value="AB_hydrolase_fold"/>
</dbReference>
<dbReference type="InterPro" id="IPR050266">
    <property type="entry name" value="AB_hydrolase_sf"/>
</dbReference>
<gene>
    <name evidence="2" type="ORF">CR164_07835</name>
</gene>
<dbReference type="Gene3D" id="3.40.50.1820">
    <property type="entry name" value="alpha/beta hydrolase"/>
    <property type="match status" value="1"/>
</dbReference>
<organism evidence="2 3">
    <name type="scientific">Prosthecochloris marina</name>
    <dbReference type="NCBI Taxonomy" id="2017681"/>
    <lineage>
        <taxon>Bacteria</taxon>
        <taxon>Pseudomonadati</taxon>
        <taxon>Chlorobiota</taxon>
        <taxon>Chlorobiia</taxon>
        <taxon>Chlorobiales</taxon>
        <taxon>Chlorobiaceae</taxon>
        <taxon>Prosthecochloris</taxon>
    </lineage>
</organism>
<proteinExistence type="predicted"/>
<dbReference type="GO" id="GO:0046464">
    <property type="term" value="P:acylglycerol catabolic process"/>
    <property type="evidence" value="ECO:0007669"/>
    <property type="project" value="TreeGrafter"/>
</dbReference>
<dbReference type="RefSeq" id="WP_110023605.1">
    <property type="nucleotide sequence ID" value="NZ_PDNZ01000005.1"/>
</dbReference>
<evidence type="ECO:0000313" key="3">
    <source>
        <dbReference type="Proteomes" id="UP000246278"/>
    </source>
</evidence>
<name>A0A317T655_9CHLB</name>
<keyword evidence="3" id="KW-1185">Reference proteome</keyword>
<protein>
    <submittedName>
        <fullName evidence="2">Alpha/beta hydrolase</fullName>
    </submittedName>
</protein>
<dbReference type="Pfam" id="PF00561">
    <property type="entry name" value="Abhydrolase_1"/>
    <property type="match status" value="1"/>
</dbReference>
<accession>A0A317T655</accession>
<dbReference type="PRINTS" id="PR00412">
    <property type="entry name" value="EPOXHYDRLASE"/>
</dbReference>
<dbReference type="PANTHER" id="PTHR43798:SF33">
    <property type="entry name" value="HYDROLASE, PUTATIVE (AFU_ORTHOLOGUE AFUA_2G14860)-RELATED"/>
    <property type="match status" value="1"/>
</dbReference>
<dbReference type="GO" id="GO:0047372">
    <property type="term" value="F:monoacylglycerol lipase activity"/>
    <property type="evidence" value="ECO:0007669"/>
    <property type="project" value="TreeGrafter"/>
</dbReference>
<reference evidence="3" key="1">
    <citation type="submission" date="2017-10" db="EMBL/GenBank/DDBJ databases">
        <authorList>
            <person name="Gaisin V.A."/>
            <person name="Rysina M.S."/>
            <person name="Grouzdev D.S."/>
        </authorList>
    </citation>
    <scope>NUCLEOTIDE SEQUENCE [LARGE SCALE GENOMIC DNA]</scope>
    <source>
        <strain evidence="3">V1</strain>
    </source>
</reference>
<dbReference type="EMBL" id="PDNZ01000005">
    <property type="protein sequence ID" value="PWW81740.1"/>
    <property type="molecule type" value="Genomic_DNA"/>
</dbReference>